<dbReference type="InterPro" id="IPR017716">
    <property type="entry name" value="S-AdoMet_deCOase_pro-enz"/>
</dbReference>
<comment type="caution">
    <text evidence="10">The sequence shown here is derived from an EMBL/GenBank/DDBJ whole genome shotgun (WGS) entry which is preliminary data.</text>
</comment>
<comment type="cofactor">
    <cofactor evidence="1">
        <name>pyruvate</name>
        <dbReference type="ChEBI" id="CHEBI:15361"/>
    </cofactor>
</comment>
<evidence type="ECO:0000256" key="6">
    <source>
        <dbReference type="ARBA" id="ARBA00023145"/>
    </source>
</evidence>
<name>A0A7C3SJH6_9BACT</name>
<dbReference type="NCBIfam" id="TIGR03330">
    <property type="entry name" value="SAM_DCase_Bsu"/>
    <property type="match status" value="1"/>
</dbReference>
<dbReference type="PANTHER" id="PTHR33866:SF2">
    <property type="entry name" value="S-ADENOSYLMETHIONINE DECARBOXYLASE PROENZYME"/>
    <property type="match status" value="1"/>
</dbReference>
<dbReference type="GO" id="GO:0004014">
    <property type="term" value="F:adenosylmethionine decarboxylase activity"/>
    <property type="evidence" value="ECO:0007669"/>
    <property type="project" value="UniProtKB-EC"/>
</dbReference>
<evidence type="ECO:0000256" key="9">
    <source>
        <dbReference type="ARBA" id="ARBA00023317"/>
    </source>
</evidence>
<evidence type="ECO:0000256" key="8">
    <source>
        <dbReference type="ARBA" id="ARBA00023270"/>
    </source>
</evidence>
<keyword evidence="9" id="KW-0670">Pyruvate</keyword>
<reference evidence="10" key="1">
    <citation type="journal article" date="2020" name="mSystems">
        <title>Genome- and Community-Level Interaction Insights into Carbon Utilization and Element Cycling Functions of Hydrothermarchaeota in Hydrothermal Sediment.</title>
        <authorList>
            <person name="Zhou Z."/>
            <person name="Liu Y."/>
            <person name="Xu W."/>
            <person name="Pan J."/>
            <person name="Luo Z.H."/>
            <person name="Li M."/>
        </authorList>
    </citation>
    <scope>NUCLEOTIDE SEQUENCE [LARGE SCALE GENOMIC DNA]</scope>
    <source>
        <strain evidence="10">SpSt-776</strain>
    </source>
</reference>
<dbReference type="PANTHER" id="PTHR33866">
    <property type="entry name" value="S-ADENOSYLMETHIONINE DECARBOXYLASE PROENZYME"/>
    <property type="match status" value="1"/>
</dbReference>
<evidence type="ECO:0000256" key="1">
    <source>
        <dbReference type="ARBA" id="ARBA00001928"/>
    </source>
</evidence>
<gene>
    <name evidence="10" type="primary">speD</name>
    <name evidence="10" type="ORF">ENV62_08415</name>
</gene>
<keyword evidence="3" id="KW-0068">Autocatalytic cleavage</keyword>
<keyword evidence="7 10" id="KW-0456">Lyase</keyword>
<evidence type="ECO:0000256" key="2">
    <source>
        <dbReference type="ARBA" id="ARBA00022793"/>
    </source>
</evidence>
<dbReference type="InterPro" id="IPR003826">
    <property type="entry name" value="AdoMetDC_fam_prok"/>
</dbReference>
<dbReference type="GO" id="GO:0008295">
    <property type="term" value="P:spermidine biosynthetic process"/>
    <property type="evidence" value="ECO:0007669"/>
    <property type="project" value="UniProtKB-KW"/>
</dbReference>
<evidence type="ECO:0000256" key="7">
    <source>
        <dbReference type="ARBA" id="ARBA00023239"/>
    </source>
</evidence>
<proteinExistence type="predicted"/>
<dbReference type="GO" id="GO:0005829">
    <property type="term" value="C:cytosol"/>
    <property type="evidence" value="ECO:0007669"/>
    <property type="project" value="TreeGrafter"/>
</dbReference>
<dbReference type="SUPFAM" id="SSF56276">
    <property type="entry name" value="S-adenosylmethionine decarboxylase"/>
    <property type="match status" value="1"/>
</dbReference>
<dbReference type="AlphaFoldDB" id="A0A7C3SJH6"/>
<keyword evidence="2" id="KW-0210">Decarboxylase</keyword>
<organism evidence="10">
    <name type="scientific">Desulfobacca acetoxidans</name>
    <dbReference type="NCBI Taxonomy" id="60893"/>
    <lineage>
        <taxon>Bacteria</taxon>
        <taxon>Pseudomonadati</taxon>
        <taxon>Thermodesulfobacteriota</taxon>
        <taxon>Desulfobaccia</taxon>
        <taxon>Desulfobaccales</taxon>
        <taxon>Desulfobaccaceae</taxon>
        <taxon>Desulfobacca</taxon>
    </lineage>
</organism>
<dbReference type="EC" id="4.1.1.50" evidence="10"/>
<dbReference type="Pfam" id="PF02675">
    <property type="entry name" value="AdoMet_dc"/>
    <property type="match status" value="1"/>
</dbReference>
<accession>A0A7C3SJH6</accession>
<protein>
    <submittedName>
        <fullName evidence="10">Adenosylmethionine decarboxylase</fullName>
        <ecNumber evidence="10">4.1.1.50</ecNumber>
    </submittedName>
</protein>
<keyword evidence="8" id="KW-0704">Schiff base</keyword>
<keyword evidence="6" id="KW-0865">Zymogen</keyword>
<evidence type="ECO:0000256" key="3">
    <source>
        <dbReference type="ARBA" id="ARBA00022813"/>
    </source>
</evidence>
<evidence type="ECO:0000256" key="4">
    <source>
        <dbReference type="ARBA" id="ARBA00023066"/>
    </source>
</evidence>
<dbReference type="InterPro" id="IPR016067">
    <property type="entry name" value="S-AdoMet_deCO2ase_core"/>
</dbReference>
<evidence type="ECO:0000313" key="10">
    <source>
        <dbReference type="EMBL" id="HGB15241.1"/>
    </source>
</evidence>
<keyword evidence="5" id="KW-0620">Polyamine biosynthesis</keyword>
<dbReference type="Gene3D" id="3.60.90.10">
    <property type="entry name" value="S-adenosylmethionine decarboxylase"/>
    <property type="match status" value="1"/>
</dbReference>
<evidence type="ECO:0000256" key="5">
    <source>
        <dbReference type="ARBA" id="ARBA00023115"/>
    </source>
</evidence>
<dbReference type="EMBL" id="DTHB01000053">
    <property type="protein sequence ID" value="HGB15241.1"/>
    <property type="molecule type" value="Genomic_DNA"/>
</dbReference>
<keyword evidence="4" id="KW-0745">Spermidine biosynthesis</keyword>
<sequence>MNNGALGYGLHLTLDGYGCSPEQLANLDVIYEFLDRCPEVIQMTKIMPPYVFKYHAPEPEDWGISGFVLIAESHISIHTYPEKRYLSLDIFSCKHFDYQKALAYVTEMFGITRHELHLLDRGLEFPRNVKTVERLLREERKQTRG</sequence>